<dbReference type="Proteomes" id="UP000183832">
    <property type="component" value="Unassembled WGS sequence"/>
</dbReference>
<dbReference type="AlphaFoldDB" id="A0A1J1J3C0"/>
<reference evidence="1 2" key="1">
    <citation type="submission" date="2015-04" db="EMBL/GenBank/DDBJ databases">
        <authorList>
            <person name="Syromyatnikov M.Y."/>
            <person name="Popov V.N."/>
        </authorList>
    </citation>
    <scope>NUCLEOTIDE SEQUENCE [LARGE SCALE GENOMIC DNA]</scope>
</reference>
<sequence>MKRNEMRLKQQLWSTLNLFTHNNDIIIKPLLLYLLRSFSHSERLNNIQVSKRLSNLRCTMFYKWLCCEALFAKHNKTSAEIENHMKWSEINLI</sequence>
<keyword evidence="2" id="KW-1185">Reference proteome</keyword>
<name>A0A1J1J3C0_9DIPT</name>
<proteinExistence type="predicted"/>
<evidence type="ECO:0000313" key="1">
    <source>
        <dbReference type="EMBL" id="CRL06963.1"/>
    </source>
</evidence>
<organism evidence="1 2">
    <name type="scientific">Clunio marinus</name>
    <dbReference type="NCBI Taxonomy" id="568069"/>
    <lineage>
        <taxon>Eukaryota</taxon>
        <taxon>Metazoa</taxon>
        <taxon>Ecdysozoa</taxon>
        <taxon>Arthropoda</taxon>
        <taxon>Hexapoda</taxon>
        <taxon>Insecta</taxon>
        <taxon>Pterygota</taxon>
        <taxon>Neoptera</taxon>
        <taxon>Endopterygota</taxon>
        <taxon>Diptera</taxon>
        <taxon>Nematocera</taxon>
        <taxon>Chironomoidea</taxon>
        <taxon>Chironomidae</taxon>
        <taxon>Clunio</taxon>
    </lineage>
</organism>
<accession>A0A1J1J3C0</accession>
<dbReference type="EMBL" id="CVRI01000068">
    <property type="protein sequence ID" value="CRL06963.1"/>
    <property type="molecule type" value="Genomic_DNA"/>
</dbReference>
<protein>
    <submittedName>
        <fullName evidence="1">CLUMA_CG019954, isoform A</fullName>
    </submittedName>
</protein>
<evidence type="ECO:0000313" key="2">
    <source>
        <dbReference type="Proteomes" id="UP000183832"/>
    </source>
</evidence>
<gene>
    <name evidence="1" type="ORF">CLUMA_CG019954</name>
</gene>